<evidence type="ECO:0000313" key="8">
    <source>
        <dbReference type="EMBL" id="RKT55891.1"/>
    </source>
</evidence>
<accession>A0A495W2H0</accession>
<evidence type="ECO:0000256" key="5">
    <source>
        <dbReference type="ARBA" id="ARBA00023239"/>
    </source>
</evidence>
<dbReference type="SUPFAM" id="SSF53383">
    <property type="entry name" value="PLP-dependent transferases"/>
    <property type="match status" value="1"/>
</dbReference>
<dbReference type="PANTHER" id="PTHR11999">
    <property type="entry name" value="GROUP II PYRIDOXAL-5-PHOSPHATE DECARBOXYLASE"/>
    <property type="match status" value="1"/>
</dbReference>
<dbReference type="GO" id="GO:0004058">
    <property type="term" value="F:aromatic-L-amino-acid decarboxylase activity"/>
    <property type="evidence" value="ECO:0007669"/>
    <property type="project" value="UniProtKB-ARBA"/>
</dbReference>
<name>A0A495W2H0_9PSEU</name>
<evidence type="ECO:0000256" key="2">
    <source>
        <dbReference type="ARBA" id="ARBA00009533"/>
    </source>
</evidence>
<evidence type="ECO:0000256" key="1">
    <source>
        <dbReference type="ARBA" id="ARBA00001933"/>
    </source>
</evidence>
<dbReference type="PANTHER" id="PTHR11999:SF70">
    <property type="entry name" value="MIP05841P"/>
    <property type="match status" value="1"/>
</dbReference>
<dbReference type="Gene3D" id="3.40.640.10">
    <property type="entry name" value="Type I PLP-dependent aspartate aminotransferase-like (Major domain)"/>
    <property type="match status" value="1"/>
</dbReference>
<dbReference type="PRINTS" id="PR00800">
    <property type="entry name" value="YHDCRBOXLASE"/>
</dbReference>
<evidence type="ECO:0000256" key="4">
    <source>
        <dbReference type="ARBA" id="ARBA00022898"/>
    </source>
</evidence>
<dbReference type="Pfam" id="PF00282">
    <property type="entry name" value="Pyridoxal_deC"/>
    <property type="match status" value="1"/>
</dbReference>
<keyword evidence="5 7" id="KW-0456">Lyase</keyword>
<evidence type="ECO:0000256" key="3">
    <source>
        <dbReference type="ARBA" id="ARBA00022793"/>
    </source>
</evidence>
<proteinExistence type="inferred from homology"/>
<protein>
    <submittedName>
        <fullName evidence="8">Glutamate/tyrosine decarboxylase-like PLP-dependent enzyme</fullName>
    </submittedName>
</protein>
<comment type="similarity">
    <text evidence="2 7">Belongs to the group II decarboxylase family.</text>
</comment>
<reference evidence="8 9" key="1">
    <citation type="submission" date="2018-10" db="EMBL/GenBank/DDBJ databases">
        <title>Sequencing the genomes of 1000 actinobacteria strains.</title>
        <authorList>
            <person name="Klenk H.-P."/>
        </authorList>
    </citation>
    <scope>NUCLEOTIDE SEQUENCE [LARGE SCALE GENOMIC DNA]</scope>
    <source>
        <strain evidence="8 9">DSM 43800</strain>
    </source>
</reference>
<evidence type="ECO:0000256" key="6">
    <source>
        <dbReference type="PIRSR" id="PIRSR602129-50"/>
    </source>
</evidence>
<dbReference type="GO" id="GO:0030170">
    <property type="term" value="F:pyridoxal phosphate binding"/>
    <property type="evidence" value="ECO:0007669"/>
    <property type="project" value="InterPro"/>
</dbReference>
<gene>
    <name evidence="8" type="ORF">C8E97_4579</name>
</gene>
<keyword evidence="4 6" id="KW-0663">Pyridoxal phosphate</keyword>
<evidence type="ECO:0000256" key="7">
    <source>
        <dbReference type="RuleBase" id="RU000382"/>
    </source>
</evidence>
<dbReference type="OrthoDB" id="3335676at2"/>
<dbReference type="InterPro" id="IPR010977">
    <property type="entry name" value="Aromatic_deC"/>
</dbReference>
<evidence type="ECO:0000313" key="9">
    <source>
        <dbReference type="Proteomes" id="UP000282084"/>
    </source>
</evidence>
<comment type="caution">
    <text evidence="8">The sequence shown here is derived from an EMBL/GenBank/DDBJ whole genome shotgun (WGS) entry which is preliminary data.</text>
</comment>
<dbReference type="EMBL" id="RBXO01000001">
    <property type="protein sequence ID" value="RKT55891.1"/>
    <property type="molecule type" value="Genomic_DNA"/>
</dbReference>
<comment type="cofactor">
    <cofactor evidence="1 6 7">
        <name>pyridoxal 5'-phosphate</name>
        <dbReference type="ChEBI" id="CHEBI:597326"/>
    </cofactor>
</comment>
<dbReference type="InterPro" id="IPR015424">
    <property type="entry name" value="PyrdxlP-dep_Trfase"/>
</dbReference>
<dbReference type="GO" id="GO:0019752">
    <property type="term" value="P:carboxylic acid metabolic process"/>
    <property type="evidence" value="ECO:0007669"/>
    <property type="project" value="InterPro"/>
</dbReference>
<dbReference type="InterPro" id="IPR002129">
    <property type="entry name" value="PyrdxlP-dep_de-COase"/>
</dbReference>
<dbReference type="AlphaFoldDB" id="A0A495W2H0"/>
<dbReference type="GO" id="GO:0006520">
    <property type="term" value="P:amino acid metabolic process"/>
    <property type="evidence" value="ECO:0007669"/>
    <property type="project" value="InterPro"/>
</dbReference>
<dbReference type="InterPro" id="IPR015421">
    <property type="entry name" value="PyrdxlP-dep_Trfase_major"/>
</dbReference>
<dbReference type="InterPro" id="IPR015422">
    <property type="entry name" value="PyrdxlP-dep_Trfase_small"/>
</dbReference>
<organism evidence="8 9">
    <name type="scientific">Saccharothrix australiensis</name>
    <dbReference type="NCBI Taxonomy" id="2072"/>
    <lineage>
        <taxon>Bacteria</taxon>
        <taxon>Bacillati</taxon>
        <taxon>Actinomycetota</taxon>
        <taxon>Actinomycetes</taxon>
        <taxon>Pseudonocardiales</taxon>
        <taxon>Pseudonocardiaceae</taxon>
        <taxon>Saccharothrix</taxon>
    </lineage>
</organism>
<dbReference type="Gene3D" id="3.90.1150.10">
    <property type="entry name" value="Aspartate Aminotransferase, domain 1"/>
    <property type="match status" value="1"/>
</dbReference>
<keyword evidence="3" id="KW-0210">Decarboxylase</keyword>
<dbReference type="Proteomes" id="UP000282084">
    <property type="component" value="Unassembled WGS sequence"/>
</dbReference>
<sequence>MGDPLISRDDAAEALGMVARAAGPYLDALPHLPVRDPAHEHLLEQLDGPLPEDGDGTITAVADLLRIGTKAATHSSGPRFFHFVVGGATPAAQAGDWITSLLDQAAGLWLTSPLAARAETVVLRWLKEMFGLPASYGGVLTPSATFANLTGLACARHWWAAEHGADVTADGLAGLPRMPVFSSGYVHASSRKALQLLGLGRDGVRTPTRDDAGRLDLDALDRELARSGPAVLIANAGEVNGGDFDPVAEMADLARRHGAWLHVDGAFGLFAALSPRTAHLVRGIERADSVAADGHKWLNVPYESGFAFVRDASVLGRAFGSWNAAYLPAPDEEFVNYNNLGPESSRRARALPIWATLRAYGRDGHRAMVERHRNLAVHLGRIVERSANLELLAPVTLFVVCFRYRPPGVPEAELDGLNRRLGEELVADGRVYAGTTVYRGVVALRPAIVNWRTTTEDVDLLASVVEEIGARLTGR</sequence>
<keyword evidence="9" id="KW-1185">Reference proteome</keyword>
<feature type="modified residue" description="N6-(pyridoxal phosphate)lysine" evidence="6">
    <location>
        <position position="296"/>
    </location>
</feature>
<dbReference type="RefSeq" id="WP_121007536.1">
    <property type="nucleotide sequence ID" value="NZ_RBXO01000001.1"/>
</dbReference>